<proteinExistence type="predicted"/>
<protein>
    <submittedName>
        <fullName evidence="1">Uncharacterized protein</fullName>
    </submittedName>
</protein>
<dbReference type="Proteomes" id="UP000176723">
    <property type="component" value="Unassembled WGS sequence"/>
</dbReference>
<accession>A0A1G1VZC7</accession>
<organism evidence="1 2">
    <name type="scientific">Candidatus Chisholmbacteria bacterium RIFCSPLOWO2_01_FULL_49_14</name>
    <dbReference type="NCBI Taxonomy" id="1797593"/>
    <lineage>
        <taxon>Bacteria</taxon>
        <taxon>Candidatus Chisholmiibacteriota</taxon>
    </lineage>
</organism>
<name>A0A1G1VZC7_9BACT</name>
<gene>
    <name evidence="1" type="ORF">A3A65_01130</name>
</gene>
<dbReference type="EMBL" id="MHCL01000023">
    <property type="protein sequence ID" value="OGY20761.1"/>
    <property type="molecule type" value="Genomic_DNA"/>
</dbReference>
<evidence type="ECO:0000313" key="2">
    <source>
        <dbReference type="Proteomes" id="UP000176723"/>
    </source>
</evidence>
<comment type="caution">
    <text evidence="1">The sequence shown here is derived from an EMBL/GenBank/DDBJ whole genome shotgun (WGS) entry which is preliminary data.</text>
</comment>
<dbReference type="STRING" id="1797593.A3A65_01130"/>
<reference evidence="1 2" key="1">
    <citation type="journal article" date="2016" name="Nat. Commun.">
        <title>Thousands of microbial genomes shed light on interconnected biogeochemical processes in an aquifer system.</title>
        <authorList>
            <person name="Anantharaman K."/>
            <person name="Brown C.T."/>
            <person name="Hug L.A."/>
            <person name="Sharon I."/>
            <person name="Castelle C.J."/>
            <person name="Probst A.J."/>
            <person name="Thomas B.C."/>
            <person name="Singh A."/>
            <person name="Wilkins M.J."/>
            <person name="Karaoz U."/>
            <person name="Brodie E.L."/>
            <person name="Williams K.H."/>
            <person name="Hubbard S.S."/>
            <person name="Banfield J.F."/>
        </authorList>
    </citation>
    <scope>NUCLEOTIDE SEQUENCE [LARGE SCALE GENOMIC DNA]</scope>
</reference>
<evidence type="ECO:0000313" key="1">
    <source>
        <dbReference type="EMBL" id="OGY20761.1"/>
    </source>
</evidence>
<dbReference type="AlphaFoldDB" id="A0A1G1VZC7"/>
<sequence length="88" mass="10403">MIKSIDDEPQLDWKMDNRPIMTNEVDNGRDDFADVSTGSLSRKYERYASMLKTGIPSSDEMLLTWEYLEEIGDLMSIDILRQKYLNWY</sequence>